<feature type="region of interest" description="Disordered" evidence="8">
    <location>
        <begin position="1"/>
        <end position="34"/>
    </location>
</feature>
<keyword evidence="10" id="KW-0808">Transferase</keyword>
<dbReference type="Gene3D" id="3.30.1130.10">
    <property type="match status" value="2"/>
</dbReference>
<dbReference type="NCBIfam" id="TIGR00526">
    <property type="entry name" value="folB_dom"/>
    <property type="match status" value="1"/>
</dbReference>
<comment type="similarity">
    <text evidence="3">Belongs to the DHNA family.</text>
</comment>
<dbReference type="InterPro" id="IPR006157">
    <property type="entry name" value="FolB_dom"/>
</dbReference>
<keyword evidence="10" id="KW-0418">Kinase</keyword>
<dbReference type="SMART" id="SM00905">
    <property type="entry name" value="FolB"/>
    <property type="match status" value="1"/>
</dbReference>
<dbReference type="PANTHER" id="PTHR42844:SF1">
    <property type="entry name" value="DIHYDRONEOPTERIN ALDOLASE 1-RELATED"/>
    <property type="match status" value="1"/>
</dbReference>
<dbReference type="GO" id="GO:0004150">
    <property type="term" value="F:dihydroneopterin aldolase activity"/>
    <property type="evidence" value="ECO:0007669"/>
    <property type="project" value="UniProtKB-EC"/>
</dbReference>
<keyword evidence="5" id="KW-0289">Folate biosynthesis</keyword>
<comment type="pathway">
    <text evidence="2">Cofactor biosynthesis; tetrahydrofolate biosynthesis; 2-amino-4-hydroxy-6-hydroxymethyl-7,8-dihydropteridine diphosphate from 7,8-dihydroneopterin triphosphate: step 3/4.</text>
</comment>
<keyword evidence="6" id="KW-0456">Lyase</keyword>
<dbReference type="Proteomes" id="UP000242877">
    <property type="component" value="Unassembled WGS sequence"/>
</dbReference>
<dbReference type="PANTHER" id="PTHR42844">
    <property type="entry name" value="DIHYDRONEOPTERIN ALDOLASE 1-RELATED"/>
    <property type="match status" value="1"/>
</dbReference>
<dbReference type="EMBL" id="AZGZ01000054">
    <property type="protein sequence ID" value="KZZ86632.1"/>
    <property type="molecule type" value="Genomic_DNA"/>
</dbReference>
<dbReference type="SUPFAM" id="SSF55620">
    <property type="entry name" value="Tetrahydrobiopterin biosynthesis enzymes-like"/>
    <property type="match status" value="1"/>
</dbReference>
<evidence type="ECO:0000256" key="2">
    <source>
        <dbReference type="ARBA" id="ARBA00005013"/>
    </source>
</evidence>
<dbReference type="GO" id="GO:0046656">
    <property type="term" value="P:folic acid biosynthetic process"/>
    <property type="evidence" value="ECO:0007669"/>
    <property type="project" value="UniProtKB-KW"/>
</dbReference>
<evidence type="ECO:0000256" key="1">
    <source>
        <dbReference type="ARBA" id="ARBA00001353"/>
    </source>
</evidence>
<proteinExistence type="inferred from homology"/>
<organism evidence="10 11">
    <name type="scientific">Ascosphaera apis ARSEF 7405</name>
    <dbReference type="NCBI Taxonomy" id="392613"/>
    <lineage>
        <taxon>Eukaryota</taxon>
        <taxon>Fungi</taxon>
        <taxon>Dikarya</taxon>
        <taxon>Ascomycota</taxon>
        <taxon>Pezizomycotina</taxon>
        <taxon>Eurotiomycetes</taxon>
        <taxon>Eurotiomycetidae</taxon>
        <taxon>Onygenales</taxon>
        <taxon>Ascosphaeraceae</taxon>
        <taxon>Ascosphaera</taxon>
    </lineage>
</organism>
<accession>A0A162IBL2</accession>
<dbReference type="VEuPathDB" id="FungiDB:AAP_06365"/>
<evidence type="ECO:0000259" key="9">
    <source>
        <dbReference type="SMART" id="SM00905"/>
    </source>
</evidence>
<evidence type="ECO:0000256" key="7">
    <source>
        <dbReference type="ARBA" id="ARBA00032903"/>
    </source>
</evidence>
<name>A0A162IBL2_9EURO</name>
<protein>
    <recommendedName>
        <fullName evidence="4">dihydroneopterin aldolase</fullName>
        <ecNumber evidence="4">4.1.2.25</ecNumber>
    </recommendedName>
    <alternativeName>
        <fullName evidence="7">7,8-dihydroneopterin aldolase</fullName>
    </alternativeName>
</protein>
<sequence>MSQEQEIKKKKKAEEEDTPIEAKPANPPESSKMGCSVRYDHIALRNITTTLNIQPDPWHRENVPQPALISVKIAYPSQLVQESANHDSVKYSLDYGKLYREISGRLARRSKTEPAHVHELAWDVVDVCFLQLSTTVKHQVASDLWTDIKNDATVDVSVHLPKGILRADGGVTYNVVRTASASTFMQKWTIHDMRCYCILGINPHERLEKQRVNISMEFKKEEETLQDLQRMTAALAQTVENSSYQTVEALATHLCDEAIHELKIPEITLSVEKPSAISMAGCSIVEITRNWADFA</sequence>
<gene>
    <name evidence="10" type="ORF">AAP_06365</name>
</gene>
<evidence type="ECO:0000313" key="10">
    <source>
        <dbReference type="EMBL" id="KZZ86632.1"/>
    </source>
</evidence>
<feature type="domain" description="Dihydroneopterin aldolase/epimerase" evidence="9">
    <location>
        <begin position="188"/>
        <end position="289"/>
    </location>
</feature>
<keyword evidence="11" id="KW-1185">Reference proteome</keyword>
<dbReference type="OrthoDB" id="5425486at2759"/>
<comment type="caution">
    <text evidence="10">The sequence shown here is derived from an EMBL/GenBank/DDBJ whole genome shotgun (WGS) entry which is preliminary data.</text>
</comment>
<reference evidence="10 11" key="1">
    <citation type="journal article" date="2016" name="Genome Biol. Evol.">
        <title>Divergent and convergent evolution of fungal pathogenicity.</title>
        <authorList>
            <person name="Shang Y."/>
            <person name="Xiao G."/>
            <person name="Zheng P."/>
            <person name="Cen K."/>
            <person name="Zhan S."/>
            <person name="Wang C."/>
        </authorList>
    </citation>
    <scope>NUCLEOTIDE SEQUENCE [LARGE SCALE GENOMIC DNA]</scope>
    <source>
        <strain evidence="10 11">ARSEF 7405</strain>
    </source>
</reference>
<evidence type="ECO:0000256" key="4">
    <source>
        <dbReference type="ARBA" id="ARBA00013043"/>
    </source>
</evidence>
<evidence type="ECO:0000256" key="6">
    <source>
        <dbReference type="ARBA" id="ARBA00023239"/>
    </source>
</evidence>
<dbReference type="InterPro" id="IPR043133">
    <property type="entry name" value="GTP-CH-I_C/QueF"/>
</dbReference>
<evidence type="ECO:0000256" key="3">
    <source>
        <dbReference type="ARBA" id="ARBA00005708"/>
    </source>
</evidence>
<dbReference type="Pfam" id="PF02152">
    <property type="entry name" value="FolB"/>
    <property type="match status" value="1"/>
</dbReference>
<dbReference type="GO" id="GO:0005737">
    <property type="term" value="C:cytoplasm"/>
    <property type="evidence" value="ECO:0007669"/>
    <property type="project" value="TreeGrafter"/>
</dbReference>
<dbReference type="GO" id="GO:0016301">
    <property type="term" value="F:kinase activity"/>
    <property type="evidence" value="ECO:0007669"/>
    <property type="project" value="UniProtKB-KW"/>
</dbReference>
<dbReference type="InterPro" id="IPR006156">
    <property type="entry name" value="Dihydroneopterin_aldolase"/>
</dbReference>
<comment type="catalytic activity">
    <reaction evidence="1">
        <text>7,8-dihydroneopterin = 6-hydroxymethyl-7,8-dihydropterin + glycolaldehyde</text>
        <dbReference type="Rhea" id="RHEA:10540"/>
        <dbReference type="ChEBI" id="CHEBI:17001"/>
        <dbReference type="ChEBI" id="CHEBI:17071"/>
        <dbReference type="ChEBI" id="CHEBI:44841"/>
        <dbReference type="EC" id="4.1.2.25"/>
    </reaction>
</comment>
<dbReference type="AlphaFoldDB" id="A0A162IBL2"/>
<evidence type="ECO:0000313" key="11">
    <source>
        <dbReference type="Proteomes" id="UP000242877"/>
    </source>
</evidence>
<evidence type="ECO:0000256" key="5">
    <source>
        <dbReference type="ARBA" id="ARBA00022909"/>
    </source>
</evidence>
<dbReference type="EC" id="4.1.2.25" evidence="4"/>
<evidence type="ECO:0000256" key="8">
    <source>
        <dbReference type="SAM" id="MobiDB-lite"/>
    </source>
</evidence>